<reference evidence="3" key="1">
    <citation type="submission" date="2016-06" db="UniProtKB">
        <authorList>
            <consortium name="WormBaseParasite"/>
        </authorList>
    </citation>
    <scope>IDENTIFICATION</scope>
</reference>
<dbReference type="Proteomes" id="UP000272942">
    <property type="component" value="Unassembled WGS sequence"/>
</dbReference>
<evidence type="ECO:0000313" key="1">
    <source>
        <dbReference type="EMBL" id="VDP74364.1"/>
    </source>
</evidence>
<organism evidence="3">
    <name type="scientific">Echinostoma caproni</name>
    <dbReference type="NCBI Taxonomy" id="27848"/>
    <lineage>
        <taxon>Eukaryota</taxon>
        <taxon>Metazoa</taxon>
        <taxon>Spiralia</taxon>
        <taxon>Lophotrochozoa</taxon>
        <taxon>Platyhelminthes</taxon>
        <taxon>Trematoda</taxon>
        <taxon>Digenea</taxon>
        <taxon>Plagiorchiida</taxon>
        <taxon>Echinostomata</taxon>
        <taxon>Echinostomatoidea</taxon>
        <taxon>Echinostomatidae</taxon>
        <taxon>Echinostoma</taxon>
    </lineage>
</organism>
<evidence type="ECO:0000313" key="2">
    <source>
        <dbReference type="Proteomes" id="UP000272942"/>
    </source>
</evidence>
<dbReference type="AlphaFoldDB" id="A0A183ADK2"/>
<evidence type="ECO:0000313" key="3">
    <source>
        <dbReference type="WBParaSite" id="ECPE_0000504901-mRNA-1"/>
    </source>
</evidence>
<sequence>MAQFGVGVDSRSYAVTLSTLFDRVLPTLNETARLELWLARFVESLLDDLREKKRIVIAGLAIDVFTLAEVEKQLNDHDVAAF</sequence>
<dbReference type="WBParaSite" id="ECPE_0000504901-mRNA-1">
    <property type="protein sequence ID" value="ECPE_0000504901-mRNA-1"/>
    <property type="gene ID" value="ECPE_0000504901"/>
</dbReference>
<dbReference type="EMBL" id="UZAN01041883">
    <property type="protein sequence ID" value="VDP74364.1"/>
    <property type="molecule type" value="Genomic_DNA"/>
</dbReference>
<name>A0A183ADK2_9TREM</name>
<gene>
    <name evidence="1" type="ORF">ECPE_LOCUS5037</name>
</gene>
<reference evidence="1 2" key="2">
    <citation type="submission" date="2018-11" db="EMBL/GenBank/DDBJ databases">
        <authorList>
            <consortium name="Pathogen Informatics"/>
        </authorList>
    </citation>
    <scope>NUCLEOTIDE SEQUENCE [LARGE SCALE GENOMIC DNA]</scope>
    <source>
        <strain evidence="1 2">Egypt</strain>
    </source>
</reference>
<protein>
    <submittedName>
        <fullName evidence="3">Transcriptional regulator</fullName>
    </submittedName>
</protein>
<proteinExistence type="predicted"/>
<keyword evidence="2" id="KW-1185">Reference proteome</keyword>
<accession>A0A183ADK2</accession>